<evidence type="ECO:0000256" key="9">
    <source>
        <dbReference type="ARBA" id="ARBA00022989"/>
    </source>
</evidence>
<dbReference type="AlphaFoldDB" id="L8HWR7"/>
<dbReference type="InterPro" id="IPR028325">
    <property type="entry name" value="VG_K_chnl"/>
</dbReference>
<keyword evidence="5 14" id="KW-0812">Transmembrane</keyword>
<reference evidence="16 17" key="1">
    <citation type="journal article" date="2012" name="Nat. Genet.">
        <title>The yak genome and adaptation to life at high altitude.</title>
        <authorList>
            <person name="Qiu Q."/>
            <person name="Zhang G."/>
            <person name="Ma T."/>
            <person name="Qian W."/>
            <person name="Wang J."/>
            <person name="Ye Z."/>
            <person name="Cao C."/>
            <person name="Hu Q."/>
            <person name="Kim J."/>
            <person name="Larkin D.M."/>
            <person name="Auvil L."/>
            <person name="Capitanu B."/>
            <person name="Ma J."/>
            <person name="Lewin H.A."/>
            <person name="Qian X."/>
            <person name="Lang Y."/>
            <person name="Zhou R."/>
            <person name="Wang L."/>
            <person name="Wang K."/>
            <person name="Xia J."/>
            <person name="Liao S."/>
            <person name="Pan S."/>
            <person name="Lu X."/>
            <person name="Hou H."/>
            <person name="Wang Y."/>
            <person name="Zang X."/>
            <person name="Yin Y."/>
            <person name="Ma H."/>
            <person name="Zhang J."/>
            <person name="Wang Z."/>
            <person name="Zhang Y."/>
            <person name="Zhang D."/>
            <person name="Yonezawa T."/>
            <person name="Hasegawa M."/>
            <person name="Zhong Y."/>
            <person name="Liu W."/>
            <person name="Zhang Y."/>
            <person name="Huang Z."/>
            <person name="Zhang S."/>
            <person name="Long R."/>
            <person name="Yang H."/>
            <person name="Wang J."/>
            <person name="Lenstra J.A."/>
            <person name="Cooper D.N."/>
            <person name="Wu Y."/>
            <person name="Wang J."/>
            <person name="Shi P."/>
            <person name="Wang J."/>
            <person name="Liu J."/>
        </authorList>
    </citation>
    <scope>NUCLEOTIDE SEQUENCE [LARGE SCALE GENOMIC DNA]</scope>
    <source>
        <strain evidence="17">yakQH1</strain>
    </source>
</reference>
<keyword evidence="11 14" id="KW-0472">Membrane</keyword>
<evidence type="ECO:0000256" key="3">
    <source>
        <dbReference type="ARBA" id="ARBA00022475"/>
    </source>
</evidence>
<accession>L8HWR7</accession>
<proteinExistence type="predicted"/>
<keyword evidence="9 14" id="KW-1133">Transmembrane helix</keyword>
<comment type="subcellular location">
    <subcellularLocation>
        <location evidence="1">Cell membrane</location>
        <topology evidence="1">Multi-pass membrane protein</topology>
    </subcellularLocation>
</comment>
<dbReference type="GO" id="GO:0005249">
    <property type="term" value="F:voltage-gated potassium channel activity"/>
    <property type="evidence" value="ECO:0007669"/>
    <property type="project" value="InterPro"/>
</dbReference>
<dbReference type="PRINTS" id="PR01491">
    <property type="entry name" value="KVCHANNEL"/>
</dbReference>
<sequence>MARFLSTRAKNAVLEPLQQDRTSGPSHARQPDSRPRIQEAPVPPSRGRLRRVITPCQRAVVLPDAVRPKKLKGGRENGPQPAAGAATNSREGPAPKSQDRAGDRGSQGPGLDHGSGWLGFLFAKPRGVPTGFPASKSALTPSGHCPRLQEPSRLSCLTGEATVLFSVQLPKSGGTVTCSRSRRAGSPIVFVYLPDVRSVLATAPVPPVRSCALPMCLYSWLRGGCADTVSREGRLPGKYRLLMNPVSTGRRSWGPSCLGRGSWEVSQDQLSSLGVSALVEEPCLNPGSQEAADNSSDRLLCWTQGPRWINRGVRIGVQNTHGQQGDTCFQNLITLDKHRQSLPASESAMKRSWHWGPQAGRQALAELGAVLVGECSPKCRNLFVLETVCVAWFSFEFLLRSLQAESKCAFLRTPLNIIDILAILPFYVSLLVGLAARPGAGGNKLLERAGLVLRLLRALRVLYVMRLARHSLGLRSLGLTVRRCAREFGLLLLFLCVAMALFAPLVHLAERELGARRDFSSVPASYWWAVISMTTVGYGDMVPRSLPGQVVALSSILSGILLMAFPVTSIFHTFSRSYSELKEQQQRAASPEPALREDSTRSASASATATEDDGSPSPDATLQACMSAGGPTASPGAWPPPRACSCWKLVMTELLLLWGGEGLCRCGSSVKRLLLWRKRLPPGQGGSLTVPLRVVGHPLFAAVALRAPRSPAELKPLRVTGRVLWAVLQRTVWERGHAAALHPGEPPTLAVLLLPASLL</sequence>
<dbReference type="PANTHER" id="PTHR11537:SF90">
    <property type="entry name" value="POTASSIUM VOLTAGE-GATED CHANNEL SUBFAMILY G MEMBER 2"/>
    <property type="match status" value="1"/>
</dbReference>
<dbReference type="Gene3D" id="1.10.287.70">
    <property type="match status" value="1"/>
</dbReference>
<evidence type="ECO:0000256" key="14">
    <source>
        <dbReference type="SAM" id="Phobius"/>
    </source>
</evidence>
<dbReference type="InterPro" id="IPR005821">
    <property type="entry name" value="Ion_trans_dom"/>
</dbReference>
<keyword evidence="7" id="KW-0851">Voltage-gated channel</keyword>
<dbReference type="GO" id="GO:0008076">
    <property type="term" value="C:voltage-gated potassium channel complex"/>
    <property type="evidence" value="ECO:0007669"/>
    <property type="project" value="InterPro"/>
</dbReference>
<feature type="transmembrane region" description="Helical" evidence="14">
    <location>
        <begin position="550"/>
        <end position="574"/>
    </location>
</feature>
<feature type="region of interest" description="Disordered" evidence="13">
    <location>
        <begin position="1"/>
        <end position="112"/>
    </location>
</feature>
<evidence type="ECO:0000256" key="7">
    <source>
        <dbReference type="ARBA" id="ARBA00022882"/>
    </source>
</evidence>
<protein>
    <submittedName>
        <fullName evidence="16">Potassium voltage-gated channel subfamily G member 2</fullName>
    </submittedName>
</protein>
<keyword evidence="3" id="KW-1003">Cell membrane</keyword>
<evidence type="ECO:0000259" key="15">
    <source>
        <dbReference type="Pfam" id="PF00520"/>
    </source>
</evidence>
<dbReference type="FunFam" id="1.10.287.70:FF:000005">
    <property type="entry name" value="potassium voltage-gated channel subfamily G member 1"/>
    <property type="match status" value="1"/>
</dbReference>
<dbReference type="GO" id="GO:0001508">
    <property type="term" value="P:action potential"/>
    <property type="evidence" value="ECO:0007669"/>
    <property type="project" value="TreeGrafter"/>
</dbReference>
<keyword evidence="6" id="KW-0631">Potassium channel</keyword>
<feature type="transmembrane region" description="Helical" evidence="14">
    <location>
        <begin position="414"/>
        <end position="436"/>
    </location>
</feature>
<evidence type="ECO:0000256" key="12">
    <source>
        <dbReference type="ARBA" id="ARBA00023303"/>
    </source>
</evidence>
<keyword evidence="8" id="KW-0630">Potassium</keyword>
<dbReference type="STRING" id="72004.ENSBMUP00000024497"/>
<keyword evidence="12" id="KW-0407">Ion channel</keyword>
<organism evidence="16 17">
    <name type="scientific">Bos mutus</name>
    <name type="common">wild yak</name>
    <dbReference type="NCBI Taxonomy" id="72004"/>
    <lineage>
        <taxon>Eukaryota</taxon>
        <taxon>Metazoa</taxon>
        <taxon>Chordata</taxon>
        <taxon>Craniata</taxon>
        <taxon>Vertebrata</taxon>
        <taxon>Euteleostomi</taxon>
        <taxon>Mammalia</taxon>
        <taxon>Eutheria</taxon>
        <taxon>Laurasiatheria</taxon>
        <taxon>Artiodactyla</taxon>
        <taxon>Ruminantia</taxon>
        <taxon>Pecora</taxon>
        <taxon>Bovidae</taxon>
        <taxon>Bovinae</taxon>
        <taxon>Bos</taxon>
    </lineage>
</organism>
<evidence type="ECO:0000313" key="17">
    <source>
        <dbReference type="Proteomes" id="UP000011080"/>
    </source>
</evidence>
<evidence type="ECO:0000256" key="1">
    <source>
        <dbReference type="ARBA" id="ARBA00004651"/>
    </source>
</evidence>
<evidence type="ECO:0000256" key="10">
    <source>
        <dbReference type="ARBA" id="ARBA00023065"/>
    </source>
</evidence>
<dbReference type="Pfam" id="PF00520">
    <property type="entry name" value="Ion_trans"/>
    <property type="match status" value="1"/>
</dbReference>
<dbReference type="Proteomes" id="UP000011080">
    <property type="component" value="Unassembled WGS sequence"/>
</dbReference>
<keyword evidence="4" id="KW-0633">Potassium transport</keyword>
<keyword evidence="2" id="KW-0813">Transport</keyword>
<feature type="transmembrane region" description="Helical" evidence="14">
    <location>
        <begin position="526"/>
        <end position="543"/>
    </location>
</feature>
<dbReference type="EMBL" id="JH882793">
    <property type="protein sequence ID" value="ELR48271.1"/>
    <property type="molecule type" value="Genomic_DNA"/>
</dbReference>
<dbReference type="InterPro" id="IPR003968">
    <property type="entry name" value="K_chnl_volt-dep_Kv"/>
</dbReference>
<dbReference type="PANTHER" id="PTHR11537">
    <property type="entry name" value="VOLTAGE-GATED POTASSIUM CHANNEL"/>
    <property type="match status" value="1"/>
</dbReference>
<dbReference type="Gene3D" id="1.20.120.350">
    <property type="entry name" value="Voltage-gated potassium channels. Chain C"/>
    <property type="match status" value="1"/>
</dbReference>
<evidence type="ECO:0000256" key="6">
    <source>
        <dbReference type="ARBA" id="ARBA00022826"/>
    </source>
</evidence>
<evidence type="ECO:0000256" key="4">
    <source>
        <dbReference type="ARBA" id="ARBA00022538"/>
    </source>
</evidence>
<keyword evidence="10" id="KW-0406">Ion transport</keyword>
<evidence type="ECO:0000256" key="11">
    <source>
        <dbReference type="ARBA" id="ARBA00023136"/>
    </source>
</evidence>
<evidence type="ECO:0000256" key="13">
    <source>
        <dbReference type="SAM" id="MobiDB-lite"/>
    </source>
</evidence>
<evidence type="ECO:0000313" key="16">
    <source>
        <dbReference type="EMBL" id="ELR48271.1"/>
    </source>
</evidence>
<feature type="domain" description="Ion transport" evidence="15">
    <location>
        <begin position="380"/>
        <end position="580"/>
    </location>
</feature>
<dbReference type="InterPro" id="IPR027359">
    <property type="entry name" value="Volt_channel_dom_sf"/>
</dbReference>
<feature type="transmembrane region" description="Helical" evidence="14">
    <location>
        <begin position="488"/>
        <end position="506"/>
    </location>
</feature>
<gene>
    <name evidence="16" type="ORF">M91_16511</name>
</gene>
<evidence type="ECO:0000256" key="5">
    <source>
        <dbReference type="ARBA" id="ARBA00022692"/>
    </source>
</evidence>
<dbReference type="PRINTS" id="PR00169">
    <property type="entry name" value="KCHANNEL"/>
</dbReference>
<feature type="region of interest" description="Disordered" evidence="13">
    <location>
        <begin position="585"/>
        <end position="635"/>
    </location>
</feature>
<evidence type="ECO:0000256" key="2">
    <source>
        <dbReference type="ARBA" id="ARBA00022448"/>
    </source>
</evidence>
<dbReference type="SUPFAM" id="SSF81324">
    <property type="entry name" value="Voltage-gated potassium channels"/>
    <property type="match status" value="1"/>
</dbReference>
<name>L8HWR7_9CETA</name>
<evidence type="ECO:0000256" key="8">
    <source>
        <dbReference type="ARBA" id="ARBA00022958"/>
    </source>
</evidence>